<dbReference type="HOGENOM" id="CLU_047718_0_0_1"/>
<dbReference type="InParanoid" id="W5MRH5"/>
<accession>W5MRH5</accession>
<dbReference type="EMBL" id="AHAT01036611">
    <property type="status" value="NOT_ANNOTATED_CDS"/>
    <property type="molecule type" value="Genomic_DNA"/>
</dbReference>
<dbReference type="InterPro" id="IPR046824">
    <property type="entry name" value="Mss51-like_C"/>
</dbReference>
<protein>
    <recommendedName>
        <fullName evidence="1">Mitochondrial splicing suppressor 51-like C-terminal domain-containing protein</fullName>
    </recommendedName>
</protein>
<dbReference type="PANTHER" id="PTHR46920:SF1">
    <property type="entry name" value="PROTEIN MSS51 HOMOLOG, MITOCHONDRIAL-RELATED"/>
    <property type="match status" value="1"/>
</dbReference>
<dbReference type="EMBL" id="AHAT01036612">
    <property type="status" value="NOT_ANNOTATED_CDS"/>
    <property type="molecule type" value="Genomic_DNA"/>
</dbReference>
<name>W5MRH5_LEPOC</name>
<dbReference type="FunCoup" id="W5MRH5">
    <property type="interactions" value="1"/>
</dbReference>
<reference evidence="2" key="2">
    <citation type="submission" date="2025-08" db="UniProtKB">
        <authorList>
            <consortium name="Ensembl"/>
        </authorList>
    </citation>
    <scope>IDENTIFICATION</scope>
</reference>
<evidence type="ECO:0000313" key="3">
    <source>
        <dbReference type="Proteomes" id="UP000018468"/>
    </source>
</evidence>
<dbReference type="Proteomes" id="UP000018468">
    <property type="component" value="Linkage group LG13"/>
</dbReference>
<dbReference type="Pfam" id="PF20179">
    <property type="entry name" value="MSS51_C"/>
    <property type="match status" value="1"/>
</dbReference>
<dbReference type="AlphaFoldDB" id="W5MRH5"/>
<dbReference type="Bgee" id="ENSLOCG00000009011">
    <property type="expression patterns" value="Expressed in heart and 4 other cell types or tissues"/>
</dbReference>
<feature type="domain" description="Mitochondrial splicing suppressor 51-like C-terminal" evidence="1">
    <location>
        <begin position="264"/>
        <end position="426"/>
    </location>
</feature>
<sequence>THQALRKTASCSGLLLQRGLVLRMAHSPADVSPVEPGFGTPIPDSVYTDRLGFFSMDANVPGLSRVILNKLNMRGFEDYRAALEGKPLGASFGFRSHREMFQRMEDTFKFCAACRKLPAHLTAAQALRRCKSLQGLYYAMQNCESGSWSHADSEAGRMRIGALGMVAQWLCSTLDEPVSPVKIHRESLRISKNIESKGQINGATPRVHAILACRHMGLLWDNAGKPRPGDAELRESVKRVASEFLSRPLALGLGLRLFGLDPGSGALTVHLVGASHSETLGARTTDLDELSRMFPGHQGLEVVMVGPEVVDGPVLRPPLQALGPRGKVYISAYKGLYHQFWEELVEQKEAAKPDLVVGFHPGFHATQGLTEGWLPTLLLLRDYKIPSLFTMYNEQELKYSLQILTELEVQIVKCGVNPFASLKPEQVQSSPNKPPVYCNSHYISFHGPLEGFEIQQEEEG</sequence>
<dbReference type="Ensembl" id="ENSLOCT00000011000.1">
    <property type="protein sequence ID" value="ENSLOCP00000010984.1"/>
    <property type="gene ID" value="ENSLOCG00000009011.1"/>
</dbReference>
<keyword evidence="3" id="KW-1185">Reference proteome</keyword>
<evidence type="ECO:0000313" key="2">
    <source>
        <dbReference type="Ensembl" id="ENSLOCP00000010984.1"/>
    </source>
</evidence>
<dbReference type="GeneTree" id="ENSGT00940000171105"/>
<reference evidence="2" key="3">
    <citation type="submission" date="2025-09" db="UniProtKB">
        <authorList>
            <consortium name="Ensembl"/>
        </authorList>
    </citation>
    <scope>IDENTIFICATION</scope>
</reference>
<dbReference type="PANTHER" id="PTHR46920">
    <property type="match status" value="1"/>
</dbReference>
<dbReference type="OMA" id="DELGHMF"/>
<organism evidence="2 3">
    <name type="scientific">Lepisosteus oculatus</name>
    <name type="common">Spotted gar</name>
    <dbReference type="NCBI Taxonomy" id="7918"/>
    <lineage>
        <taxon>Eukaryota</taxon>
        <taxon>Metazoa</taxon>
        <taxon>Chordata</taxon>
        <taxon>Craniata</taxon>
        <taxon>Vertebrata</taxon>
        <taxon>Euteleostomi</taxon>
        <taxon>Actinopterygii</taxon>
        <taxon>Neopterygii</taxon>
        <taxon>Holostei</taxon>
        <taxon>Semionotiformes</taxon>
        <taxon>Lepisosteidae</taxon>
        <taxon>Lepisosteus</taxon>
    </lineage>
</organism>
<proteinExistence type="predicted"/>
<dbReference type="eggNOG" id="ENOG502QVEJ">
    <property type="taxonomic scope" value="Eukaryota"/>
</dbReference>
<dbReference type="STRING" id="7918.ENSLOCP00000010984"/>
<evidence type="ECO:0000259" key="1">
    <source>
        <dbReference type="Pfam" id="PF20179"/>
    </source>
</evidence>
<reference evidence="3" key="1">
    <citation type="submission" date="2011-12" db="EMBL/GenBank/DDBJ databases">
        <title>The Draft Genome of Lepisosteus oculatus.</title>
        <authorList>
            <consortium name="The Broad Institute Genome Assembly &amp; Analysis Group"/>
            <consortium name="Computational R&amp;D Group"/>
            <consortium name="and Sequencing Platform"/>
            <person name="Di Palma F."/>
            <person name="Alfoldi J."/>
            <person name="Johnson J."/>
            <person name="Berlin A."/>
            <person name="Gnerre S."/>
            <person name="Jaffe D."/>
            <person name="MacCallum I."/>
            <person name="Young S."/>
            <person name="Walker B.J."/>
            <person name="Lander E.S."/>
            <person name="Lindblad-Toh K."/>
        </authorList>
    </citation>
    <scope>NUCLEOTIDE SEQUENCE [LARGE SCALE GENOMIC DNA]</scope>
</reference>
<dbReference type="InterPro" id="IPR052839">
    <property type="entry name" value="Mito_gene_expr_regulator"/>
</dbReference>